<dbReference type="GO" id="GO:0051607">
    <property type="term" value="P:defense response to virus"/>
    <property type="evidence" value="ECO:0007669"/>
    <property type="project" value="UniProtKB-KW"/>
</dbReference>
<evidence type="ECO:0000256" key="3">
    <source>
        <dbReference type="ARBA" id="ARBA00022884"/>
    </source>
</evidence>
<dbReference type="RefSeq" id="WP_274373353.1">
    <property type="nucleotide sequence ID" value="NZ_CP072943.1"/>
</dbReference>
<proteinExistence type="inferred from homology"/>
<dbReference type="EMBL" id="CP072943">
    <property type="protein sequence ID" value="QTX32139.1"/>
    <property type="molecule type" value="Genomic_DNA"/>
</dbReference>
<comment type="similarity">
    <text evidence="1">Belongs to the CRISPR-associated Csm4 family.</text>
</comment>
<keyword evidence="3" id="KW-0694">RNA-binding</keyword>
<evidence type="ECO:0000313" key="6">
    <source>
        <dbReference type="EMBL" id="QTX32139.1"/>
    </source>
</evidence>
<keyword evidence="7" id="KW-1185">Reference proteome</keyword>
<protein>
    <recommendedName>
        <fullName evidence="2">CRISPR system Cms protein Csm4</fullName>
    </recommendedName>
</protein>
<evidence type="ECO:0000259" key="5">
    <source>
        <dbReference type="Pfam" id="PF17953"/>
    </source>
</evidence>
<dbReference type="KEGG" id="aram:KAR29_12645"/>
<dbReference type="GO" id="GO:0003723">
    <property type="term" value="F:RNA binding"/>
    <property type="evidence" value="ECO:0007669"/>
    <property type="project" value="UniProtKB-KW"/>
</dbReference>
<dbReference type="AlphaFoldDB" id="A0A9Q7EVP4"/>
<sequence>METRAFRLAFSGGLRAGVNSGDVNRMSDAVTASTLWGGLGCCAARLADDGQVARLLTECRLSSLLWIDGERPLFPAPHFVPPAGTDIKALRKHRWLEFDDLARLVVGEVPRKAPILPYAEEHLTSAAIDRSDERALPYARKRLRPAPGCDGLLIAQLPRDLEPLFQAALALLGDSGIGGERSHGWGLFSPSPVSLGDGVAEALDASGPCYLTLGALLPDVRETSLIESMAAPCGYALWRLRGHVETGDILKPTVTCLAHGSLLPFRPRGKTLVIGHAQGHPVFFNGAPPALALARPQERRPT</sequence>
<feature type="domain" description="Csm4 C-terminal" evidence="5">
    <location>
        <begin position="208"/>
        <end position="291"/>
    </location>
</feature>
<name>A0A9Q7EVP4_9BACT</name>
<evidence type="ECO:0000256" key="1">
    <source>
        <dbReference type="ARBA" id="ARBA00005772"/>
    </source>
</evidence>
<evidence type="ECO:0000256" key="4">
    <source>
        <dbReference type="ARBA" id="ARBA00023118"/>
    </source>
</evidence>
<keyword evidence="4" id="KW-0051">Antiviral defense</keyword>
<dbReference type="InterPro" id="IPR040932">
    <property type="entry name" value="Csm4_C"/>
</dbReference>
<evidence type="ECO:0000313" key="7">
    <source>
        <dbReference type="Proteomes" id="UP000671879"/>
    </source>
</evidence>
<dbReference type="InterPro" id="IPR005510">
    <property type="entry name" value="Csm4"/>
</dbReference>
<evidence type="ECO:0000256" key="2">
    <source>
        <dbReference type="ARBA" id="ARBA00016109"/>
    </source>
</evidence>
<dbReference type="Proteomes" id="UP000671879">
    <property type="component" value="Chromosome"/>
</dbReference>
<gene>
    <name evidence="6" type="ORF">KAR29_12645</name>
</gene>
<organism evidence="6 7">
    <name type="scientific">Aminithiophilus ramosus</name>
    <dbReference type="NCBI Taxonomy" id="3029084"/>
    <lineage>
        <taxon>Bacteria</taxon>
        <taxon>Thermotogati</taxon>
        <taxon>Synergistota</taxon>
        <taxon>Synergistia</taxon>
        <taxon>Synergistales</taxon>
        <taxon>Aminithiophilaceae</taxon>
        <taxon>Aminithiophilus</taxon>
    </lineage>
</organism>
<dbReference type="NCBIfam" id="TIGR01903">
    <property type="entry name" value="cas5_csm4"/>
    <property type="match status" value="1"/>
</dbReference>
<reference evidence="7" key="1">
    <citation type="submission" date="2021-04" db="EMBL/GenBank/DDBJ databases">
        <title>A novel Synergistetes isolate from a pyrite-forming mixed culture.</title>
        <authorList>
            <person name="Bunk B."/>
            <person name="Sproer C."/>
            <person name="Spring S."/>
            <person name="Pester M."/>
        </authorList>
    </citation>
    <scope>NUCLEOTIDE SEQUENCE [LARGE SCALE GENOMIC DNA]</scope>
    <source>
        <strain evidence="7">J.5.4.2-T.3.5.2</strain>
    </source>
</reference>
<dbReference type="Pfam" id="PF17953">
    <property type="entry name" value="Csm4_C"/>
    <property type="match status" value="1"/>
</dbReference>
<accession>A0A9Q7EVP4</accession>